<evidence type="ECO:0000256" key="6">
    <source>
        <dbReference type="ARBA" id="ARBA00023134"/>
    </source>
</evidence>
<dbReference type="EC" id="6.3.2.31" evidence="9"/>
<sequence>MTPPSFSVYGLATPLIHAGDDVAAHLFEAAGRSECRGLRDGDIVVVAESPVATAEGRAVRLAGIEPSAEALRLAEEYRMDPRVAEVVLRESDRVVGGIPGFLLCMKGGTLLPNAGIDASNTPEGFVLPLPADPDASAARIRAALRERSGADVGVIVIDSRTHAMRLGCSGVAIGCSGIPSVVDERGKRDLFGRELEVTKRAVADCIASAAELVMGEAGECVPAALVRGVGLPIGDDYAGVATIDASECLFMGVALHTDPALLVDEERDSQAL</sequence>
<dbReference type="Gene3D" id="3.30.1330.100">
    <property type="entry name" value="CofE-like"/>
    <property type="match status" value="1"/>
</dbReference>
<evidence type="ECO:0000256" key="3">
    <source>
        <dbReference type="ARBA" id="ARBA00022741"/>
    </source>
</evidence>
<dbReference type="PANTHER" id="PTHR47917:SF2">
    <property type="entry name" value="COENZYME F420:L-GLUTAMATE LIGASE-LIKE DOMAIN-CONTAINING PROTEIN"/>
    <property type="match status" value="1"/>
</dbReference>
<keyword evidence="6" id="KW-0342">GTP-binding</keyword>
<evidence type="ECO:0000313" key="10">
    <source>
        <dbReference type="Proteomes" id="UP001281203"/>
    </source>
</evidence>
<comment type="caution">
    <text evidence="9">The sequence shown here is derived from an EMBL/GenBank/DDBJ whole genome shotgun (WGS) entry which is preliminary data.</text>
</comment>
<proteinExistence type="predicted"/>
<keyword evidence="7" id="KW-0464">Manganese</keyword>
<dbReference type="PANTHER" id="PTHR47917">
    <property type="match status" value="1"/>
</dbReference>
<keyword evidence="4" id="KW-0460">Magnesium</keyword>
<keyword evidence="5" id="KW-0630">Potassium</keyword>
<dbReference type="GO" id="GO:0052618">
    <property type="term" value="F:coenzyme F420-0:L-glutamate ligase activity"/>
    <property type="evidence" value="ECO:0007669"/>
    <property type="project" value="UniProtKB-EC"/>
</dbReference>
<feature type="domain" description="Coenzyme F420:L-glutamate ligase-like" evidence="8">
    <location>
        <begin position="10"/>
        <end position="228"/>
    </location>
</feature>
<evidence type="ECO:0000259" key="8">
    <source>
        <dbReference type="Pfam" id="PF01996"/>
    </source>
</evidence>
<dbReference type="InterPro" id="IPR002847">
    <property type="entry name" value="F420-0_gamma-glut_ligase-dom"/>
</dbReference>
<gene>
    <name evidence="9" type="primary">cofE</name>
    <name evidence="9" type="ORF">F8E02_00035</name>
</gene>
<dbReference type="Gene3D" id="3.90.1660.10">
    <property type="entry name" value="CofE-like domain"/>
    <property type="match status" value="1"/>
</dbReference>
<evidence type="ECO:0000256" key="4">
    <source>
        <dbReference type="ARBA" id="ARBA00022842"/>
    </source>
</evidence>
<keyword evidence="2" id="KW-0479">Metal-binding</keyword>
<evidence type="ECO:0000256" key="5">
    <source>
        <dbReference type="ARBA" id="ARBA00022958"/>
    </source>
</evidence>
<evidence type="ECO:0000256" key="2">
    <source>
        <dbReference type="ARBA" id="ARBA00022723"/>
    </source>
</evidence>
<accession>A0ABU3WX81</accession>
<organism evidence="9 10">
    <name type="scientific">Methanoculleus caldifontis</name>
    <dbReference type="NCBI Taxonomy" id="2651577"/>
    <lineage>
        <taxon>Archaea</taxon>
        <taxon>Methanobacteriati</taxon>
        <taxon>Methanobacteriota</taxon>
        <taxon>Stenosarchaea group</taxon>
        <taxon>Methanomicrobia</taxon>
        <taxon>Methanomicrobiales</taxon>
        <taxon>Methanomicrobiaceae</taxon>
        <taxon>Methanoculleus</taxon>
    </lineage>
</organism>
<dbReference type="Proteomes" id="UP001281203">
    <property type="component" value="Unassembled WGS sequence"/>
</dbReference>
<keyword evidence="10" id="KW-1185">Reference proteome</keyword>
<evidence type="ECO:0000256" key="1">
    <source>
        <dbReference type="ARBA" id="ARBA00022598"/>
    </source>
</evidence>
<dbReference type="SUPFAM" id="SSF144010">
    <property type="entry name" value="CofE-like"/>
    <property type="match status" value="1"/>
</dbReference>
<dbReference type="Pfam" id="PF01996">
    <property type="entry name" value="F420_ligase"/>
    <property type="match status" value="1"/>
</dbReference>
<evidence type="ECO:0000313" key="9">
    <source>
        <dbReference type="EMBL" id="MDV2480420.1"/>
    </source>
</evidence>
<dbReference type="NCBIfam" id="TIGR01916">
    <property type="entry name" value="F420_cofE"/>
    <property type="match status" value="1"/>
</dbReference>
<dbReference type="InterPro" id="IPR008225">
    <property type="entry name" value="F420-0_g-glutamyl_ligase"/>
</dbReference>
<evidence type="ECO:0000256" key="7">
    <source>
        <dbReference type="ARBA" id="ARBA00023211"/>
    </source>
</evidence>
<protein>
    <submittedName>
        <fullName evidence="9">Coenzyme F420-0:L-glutamate ligase</fullName>
        <ecNumber evidence="9">6.3.2.31</ecNumber>
    </submittedName>
</protein>
<keyword evidence="3" id="KW-0547">Nucleotide-binding</keyword>
<reference evidence="9 10" key="1">
    <citation type="submission" date="2019-10" db="EMBL/GenBank/DDBJ databases">
        <title>Isolation and characterization of Methanoculleus sp. Wushi-C6 from a hot spring well.</title>
        <authorList>
            <person name="Chen S.-C."/>
            <person name="Lan Z.-H."/>
            <person name="You Y.-T."/>
            <person name="Lai M.-C."/>
        </authorList>
    </citation>
    <scope>NUCLEOTIDE SEQUENCE [LARGE SCALE GENOMIC DNA]</scope>
    <source>
        <strain evidence="9 10">Wushi-C6</strain>
    </source>
</reference>
<dbReference type="EMBL" id="WBKO01000001">
    <property type="protein sequence ID" value="MDV2480420.1"/>
    <property type="molecule type" value="Genomic_DNA"/>
</dbReference>
<name>A0ABU3WX81_9EURY</name>
<keyword evidence="1 9" id="KW-0436">Ligase</keyword>
<dbReference type="RefSeq" id="WP_317063326.1">
    <property type="nucleotide sequence ID" value="NZ_WBKO01000001.1"/>
</dbReference>